<accession>A0AAV3UTR5</accession>
<reference evidence="2 3" key="1">
    <citation type="journal article" date="2017" name="Antonie Van Leeuwenhoek">
        <title>Rhizobium rhizosphaerae sp. nov., a novel species isolated from rice rhizosphere.</title>
        <authorList>
            <person name="Zhao J.J."/>
            <person name="Zhang J."/>
            <person name="Zhang R.J."/>
            <person name="Zhang C.W."/>
            <person name="Yin H.Q."/>
            <person name="Zhang X.X."/>
        </authorList>
    </citation>
    <scope>NUCLEOTIDE SEQUENCE [LARGE SCALE GENOMIC DNA]</scope>
    <source>
        <strain evidence="2 3">S18K6</strain>
    </source>
</reference>
<protein>
    <submittedName>
        <fullName evidence="2">Uncharacterized protein</fullName>
    </submittedName>
</protein>
<feature type="transmembrane region" description="Helical" evidence="1">
    <location>
        <begin position="6"/>
        <end position="35"/>
    </location>
</feature>
<keyword evidence="1" id="KW-1133">Transmembrane helix</keyword>
<dbReference type="Proteomes" id="UP000006320">
    <property type="component" value="Unassembled WGS sequence"/>
</dbReference>
<dbReference type="RefSeq" id="WP_007984699.1">
    <property type="nucleotide sequence ID" value="NZ_BAEM01000007.1"/>
</dbReference>
<dbReference type="AlphaFoldDB" id="A0AAV3UTR5"/>
<evidence type="ECO:0000313" key="3">
    <source>
        <dbReference type="Proteomes" id="UP000006320"/>
    </source>
</evidence>
<dbReference type="EMBL" id="BAEM01000007">
    <property type="protein sequence ID" value="GAC08501.1"/>
    <property type="molecule type" value="Genomic_DNA"/>
</dbReference>
<feature type="transmembrane region" description="Helical" evidence="1">
    <location>
        <begin position="300"/>
        <end position="321"/>
    </location>
</feature>
<evidence type="ECO:0000313" key="2">
    <source>
        <dbReference type="EMBL" id="GAC08501.1"/>
    </source>
</evidence>
<gene>
    <name evidence="2" type="ORF">GCHA_0538</name>
</gene>
<keyword evidence="1" id="KW-0472">Membrane</keyword>
<evidence type="ECO:0000256" key="1">
    <source>
        <dbReference type="SAM" id="Phobius"/>
    </source>
</evidence>
<proteinExistence type="predicted"/>
<name>A0AAV3UTR5_9ALTE</name>
<organism evidence="2 3">
    <name type="scientific">Paraglaciecola chathamensis S18K6</name>
    <dbReference type="NCBI Taxonomy" id="1127672"/>
    <lineage>
        <taxon>Bacteria</taxon>
        <taxon>Pseudomonadati</taxon>
        <taxon>Pseudomonadota</taxon>
        <taxon>Gammaproteobacteria</taxon>
        <taxon>Alteromonadales</taxon>
        <taxon>Alteromonadaceae</taxon>
        <taxon>Paraglaciecola</taxon>
    </lineage>
</organism>
<sequence>MSGDTQVAFGVGIIDVIIGLAFIFFSLSVIASYLLESLYSVTRERARFLKRAVAQLIDQRNNGRIIIGELTKELFAHPIIAKKSVRIDSAARFKIAASGPAYLKPQDFADALLAVLGERYPHQASVVGYAEMIRLIPQQESIRSVLAVLLDKSDSIGEFRQHIAAWYADGMERASGSFKRRTQLPLLIIGTVLAVSMDVSTIEYTSRLESDGVLRNALVAEAINQASSHKSEAPDNTKEYLVDVSKSIRAFNNDMANFGSNVALRDLNNNLAELLERVSTQHAEKDTDTTQGVDEKDSTLLWLMGCLITGVAVSLGTSYWLNFLRLMISVRSSIRPNDTSTGSSASESMNINRPNVAGAQSVGVSSASFEELLDATRLTEVQEILGLGSEEVTGTMSLATRVALDNWRDNFGLPKGTPLTLEEYVLLINPKRWS</sequence>
<comment type="caution">
    <text evidence="2">The sequence shown here is derived from an EMBL/GenBank/DDBJ whole genome shotgun (WGS) entry which is preliminary data.</text>
</comment>
<keyword evidence="1" id="KW-0812">Transmembrane</keyword>